<name>A0A6J4KN32_9ACTN</name>
<reference evidence="2" key="1">
    <citation type="submission" date="2020-02" db="EMBL/GenBank/DDBJ databases">
        <authorList>
            <person name="Meier V. D."/>
        </authorList>
    </citation>
    <scope>NUCLEOTIDE SEQUENCE</scope>
    <source>
        <strain evidence="2">AVDCRST_MAG07</strain>
    </source>
</reference>
<gene>
    <name evidence="2" type="ORF">AVDCRST_MAG07-508</name>
</gene>
<evidence type="ECO:0000256" key="1">
    <source>
        <dbReference type="SAM" id="MobiDB-lite"/>
    </source>
</evidence>
<protein>
    <submittedName>
        <fullName evidence="2">LSU ribosomal protein L28p @ LSU ribosomal protein L28p, zinc-dependent</fullName>
    </submittedName>
</protein>
<sequence>GCDLRRVWQGPRLRHVRQPLPPADPAPLEPQHPDGARADRPLRQDPQEAGRVHVLHQGRQGRARL</sequence>
<feature type="non-terminal residue" evidence="2">
    <location>
        <position position="1"/>
    </location>
</feature>
<feature type="compositionally biased region" description="Pro residues" evidence="1">
    <location>
        <begin position="19"/>
        <end position="30"/>
    </location>
</feature>
<organism evidence="2">
    <name type="scientific">uncultured Frankineae bacterium</name>
    <dbReference type="NCBI Taxonomy" id="437475"/>
    <lineage>
        <taxon>Bacteria</taxon>
        <taxon>Bacillati</taxon>
        <taxon>Actinomycetota</taxon>
        <taxon>Actinomycetes</taxon>
        <taxon>Frankiales</taxon>
        <taxon>environmental samples</taxon>
    </lineage>
</organism>
<dbReference type="GO" id="GO:0005840">
    <property type="term" value="C:ribosome"/>
    <property type="evidence" value="ECO:0007669"/>
    <property type="project" value="UniProtKB-KW"/>
</dbReference>
<keyword evidence="2" id="KW-0687">Ribonucleoprotein</keyword>
<feature type="non-terminal residue" evidence="2">
    <location>
        <position position="65"/>
    </location>
</feature>
<feature type="compositionally biased region" description="Basic residues" evidence="1">
    <location>
        <begin position="53"/>
        <end position="65"/>
    </location>
</feature>
<dbReference type="EMBL" id="CADCUB010000026">
    <property type="protein sequence ID" value="CAA9310498.1"/>
    <property type="molecule type" value="Genomic_DNA"/>
</dbReference>
<proteinExistence type="predicted"/>
<accession>A0A6J4KN32</accession>
<dbReference type="AlphaFoldDB" id="A0A6J4KN32"/>
<evidence type="ECO:0000313" key="2">
    <source>
        <dbReference type="EMBL" id="CAA9310498.1"/>
    </source>
</evidence>
<feature type="region of interest" description="Disordered" evidence="1">
    <location>
        <begin position="1"/>
        <end position="65"/>
    </location>
</feature>
<keyword evidence="2" id="KW-0689">Ribosomal protein</keyword>
<feature type="compositionally biased region" description="Basic and acidic residues" evidence="1">
    <location>
        <begin position="31"/>
        <end position="51"/>
    </location>
</feature>